<dbReference type="EnsemblBacteria" id="ABL77428">
    <property type="protein sequence ID" value="ABL77428"/>
    <property type="gene ID" value="Tpen_0018"/>
</dbReference>
<dbReference type="GeneID" id="4600678"/>
<dbReference type="SUPFAM" id="SSF54909">
    <property type="entry name" value="Dimeric alpha+beta barrel"/>
    <property type="match status" value="1"/>
</dbReference>
<dbReference type="PRINTS" id="PR00033">
    <property type="entry name" value="HTHASNC"/>
</dbReference>
<dbReference type="RefSeq" id="WP_011751693.1">
    <property type="nucleotide sequence ID" value="NC_008698.1"/>
</dbReference>
<dbReference type="KEGG" id="tpe:Tpen_0018"/>
<evidence type="ECO:0000256" key="4">
    <source>
        <dbReference type="ARBA" id="ARBA00029440"/>
    </source>
</evidence>
<dbReference type="GO" id="GO:0005829">
    <property type="term" value="C:cytosol"/>
    <property type="evidence" value="ECO:0007669"/>
    <property type="project" value="TreeGrafter"/>
</dbReference>
<gene>
    <name evidence="6" type="ordered locus">Tpen_0018</name>
</gene>
<dbReference type="Proteomes" id="UP000000641">
    <property type="component" value="Chromosome"/>
</dbReference>
<dbReference type="eggNOG" id="arCOG01580">
    <property type="taxonomic scope" value="Archaea"/>
</dbReference>
<sequence length="170" mass="19179">MIIDEKDAAILELLQENARLVIKEISKRIGSPITTTHARLKRLEREGVIKAYRAILDPKKLGYDTLAYVFISFSRDRGLDQRKVAQEIAKIPEVQEVHIITGEWDILAKVRVGSVDELGDLVVNRLRNIEGVEKTYTSVVLEVVKETTKLPIRIDKANLARLPARNPGTT</sequence>
<dbReference type="CDD" id="cd00090">
    <property type="entry name" value="HTH_ARSR"/>
    <property type="match status" value="1"/>
</dbReference>
<dbReference type="SMART" id="SM00344">
    <property type="entry name" value="HTH_ASNC"/>
    <property type="match status" value="1"/>
</dbReference>
<keyword evidence="3" id="KW-0804">Transcription</keyword>
<keyword evidence="7" id="KW-1185">Reference proteome</keyword>
<accession>A1RW48</accession>
<evidence type="ECO:0000256" key="2">
    <source>
        <dbReference type="ARBA" id="ARBA00023125"/>
    </source>
</evidence>
<dbReference type="EMBL" id="CP000505">
    <property type="protein sequence ID" value="ABL77428.1"/>
    <property type="molecule type" value="Genomic_DNA"/>
</dbReference>
<dbReference type="PANTHER" id="PTHR30154">
    <property type="entry name" value="LEUCINE-RESPONSIVE REGULATORY PROTEIN"/>
    <property type="match status" value="1"/>
</dbReference>
<name>A1RW48_THEPD</name>
<feature type="domain" description="HTH asnC-type" evidence="5">
    <location>
        <begin position="3"/>
        <end position="64"/>
    </location>
</feature>
<dbReference type="InterPro" id="IPR019888">
    <property type="entry name" value="Tscrpt_reg_AsnC-like"/>
</dbReference>
<dbReference type="HOGENOM" id="CLU_091233_0_3_2"/>
<protein>
    <submittedName>
        <fullName evidence="6">Transcriptional regulator, AsnC family</fullName>
    </submittedName>
</protein>
<dbReference type="InterPro" id="IPR000485">
    <property type="entry name" value="AsnC-type_HTH_dom"/>
</dbReference>
<evidence type="ECO:0000313" key="7">
    <source>
        <dbReference type="Proteomes" id="UP000000641"/>
    </source>
</evidence>
<dbReference type="Pfam" id="PF13412">
    <property type="entry name" value="HTH_24"/>
    <property type="match status" value="1"/>
</dbReference>
<reference evidence="7" key="1">
    <citation type="journal article" date="2008" name="J. Bacteriol.">
        <title>Genome sequence of Thermofilum pendens reveals an exceptional loss of biosynthetic pathways without genome reduction.</title>
        <authorList>
            <person name="Anderson I."/>
            <person name="Rodriguez J."/>
            <person name="Susanti D."/>
            <person name="Porat I."/>
            <person name="Reich C."/>
            <person name="Ulrich L.E."/>
            <person name="Elkins J.G."/>
            <person name="Mavromatis K."/>
            <person name="Lykidis A."/>
            <person name="Kim E."/>
            <person name="Thompson L.S."/>
            <person name="Nolan M."/>
            <person name="Land M."/>
            <person name="Copeland A."/>
            <person name="Lapidus A."/>
            <person name="Lucas S."/>
            <person name="Detter C."/>
            <person name="Zhulin I.B."/>
            <person name="Olsen G.J."/>
            <person name="Whitman W."/>
            <person name="Mukhopadhyay B."/>
            <person name="Bristow J."/>
            <person name="Kyrpides N."/>
        </authorList>
    </citation>
    <scope>NUCLEOTIDE SEQUENCE [LARGE SCALE GENOMIC DNA]</scope>
    <source>
        <strain evidence="7">DSM 2475 / Hrk 5</strain>
    </source>
</reference>
<dbReference type="Gene3D" id="3.30.70.920">
    <property type="match status" value="1"/>
</dbReference>
<dbReference type="InterPro" id="IPR019887">
    <property type="entry name" value="Tscrpt_reg_AsnC/Lrp_C"/>
</dbReference>
<keyword evidence="1" id="KW-0805">Transcription regulation</keyword>
<dbReference type="OrthoDB" id="6995at2157"/>
<evidence type="ECO:0000313" key="6">
    <source>
        <dbReference type="EMBL" id="ABL77428.1"/>
    </source>
</evidence>
<dbReference type="SUPFAM" id="SSF46785">
    <property type="entry name" value="Winged helix' DNA-binding domain"/>
    <property type="match status" value="1"/>
</dbReference>
<dbReference type="PROSITE" id="PS50956">
    <property type="entry name" value="HTH_ASNC_2"/>
    <property type="match status" value="1"/>
</dbReference>
<comment type="pathway">
    <text evidence="4">Amino-acid biosynthesis.</text>
</comment>
<dbReference type="Pfam" id="PF01037">
    <property type="entry name" value="AsnC_trans_reg"/>
    <property type="match status" value="1"/>
</dbReference>
<keyword evidence="2" id="KW-0238">DNA-binding</keyword>
<dbReference type="GO" id="GO:0043565">
    <property type="term" value="F:sequence-specific DNA binding"/>
    <property type="evidence" value="ECO:0007669"/>
    <property type="project" value="InterPro"/>
</dbReference>
<dbReference type="PANTHER" id="PTHR30154:SF34">
    <property type="entry name" value="TRANSCRIPTIONAL REGULATOR AZLB"/>
    <property type="match status" value="1"/>
</dbReference>
<organism evidence="6 7">
    <name type="scientific">Thermofilum pendens (strain DSM 2475 / Hrk 5)</name>
    <dbReference type="NCBI Taxonomy" id="368408"/>
    <lineage>
        <taxon>Archaea</taxon>
        <taxon>Thermoproteota</taxon>
        <taxon>Thermoprotei</taxon>
        <taxon>Thermofilales</taxon>
        <taxon>Thermofilaceae</taxon>
        <taxon>Thermofilum</taxon>
    </lineage>
</organism>
<dbReference type="Gene3D" id="1.10.10.10">
    <property type="entry name" value="Winged helix-like DNA-binding domain superfamily/Winged helix DNA-binding domain"/>
    <property type="match status" value="1"/>
</dbReference>
<dbReference type="InterPro" id="IPR036390">
    <property type="entry name" value="WH_DNA-bd_sf"/>
</dbReference>
<evidence type="ECO:0000256" key="3">
    <source>
        <dbReference type="ARBA" id="ARBA00023163"/>
    </source>
</evidence>
<dbReference type="STRING" id="368408.Tpen_0018"/>
<dbReference type="InterPro" id="IPR011008">
    <property type="entry name" value="Dimeric_a/b-barrel"/>
</dbReference>
<evidence type="ECO:0000256" key="1">
    <source>
        <dbReference type="ARBA" id="ARBA00023015"/>
    </source>
</evidence>
<evidence type="ECO:0000259" key="5">
    <source>
        <dbReference type="PROSITE" id="PS50956"/>
    </source>
</evidence>
<dbReference type="GO" id="GO:0043200">
    <property type="term" value="P:response to amino acid"/>
    <property type="evidence" value="ECO:0007669"/>
    <property type="project" value="TreeGrafter"/>
</dbReference>
<proteinExistence type="predicted"/>
<dbReference type="AlphaFoldDB" id="A1RW48"/>
<dbReference type="InterPro" id="IPR011991">
    <property type="entry name" value="ArsR-like_HTH"/>
</dbReference>
<dbReference type="InterPro" id="IPR036388">
    <property type="entry name" value="WH-like_DNA-bd_sf"/>
</dbReference>